<protein>
    <recommendedName>
        <fullName evidence="4">Secreted protein</fullName>
    </recommendedName>
</protein>
<dbReference type="EMBL" id="CAKOAT010564042">
    <property type="protein sequence ID" value="CAH8382804.1"/>
    <property type="molecule type" value="Genomic_DNA"/>
</dbReference>
<keyword evidence="3" id="KW-1185">Reference proteome</keyword>
<evidence type="ECO:0000256" key="1">
    <source>
        <dbReference type="SAM" id="SignalP"/>
    </source>
</evidence>
<organism evidence="2 3">
    <name type="scientific">Eruca vesicaria subsp. sativa</name>
    <name type="common">Garden rocket</name>
    <name type="synonym">Eruca sativa</name>
    <dbReference type="NCBI Taxonomy" id="29727"/>
    <lineage>
        <taxon>Eukaryota</taxon>
        <taxon>Viridiplantae</taxon>
        <taxon>Streptophyta</taxon>
        <taxon>Embryophyta</taxon>
        <taxon>Tracheophyta</taxon>
        <taxon>Spermatophyta</taxon>
        <taxon>Magnoliopsida</taxon>
        <taxon>eudicotyledons</taxon>
        <taxon>Gunneridae</taxon>
        <taxon>Pentapetalae</taxon>
        <taxon>rosids</taxon>
        <taxon>malvids</taxon>
        <taxon>Brassicales</taxon>
        <taxon>Brassicaceae</taxon>
        <taxon>Brassiceae</taxon>
        <taxon>Eruca</taxon>
    </lineage>
</organism>
<evidence type="ECO:0000313" key="3">
    <source>
        <dbReference type="Proteomes" id="UP001642260"/>
    </source>
</evidence>
<evidence type="ECO:0008006" key="4">
    <source>
        <dbReference type="Google" id="ProtNLM"/>
    </source>
</evidence>
<accession>A0ABC8LGX6</accession>
<keyword evidence="1" id="KW-0732">Signal</keyword>
<feature type="chain" id="PRO_5044762683" description="Secreted protein" evidence="1">
    <location>
        <begin position="21"/>
        <end position="67"/>
    </location>
</feature>
<reference evidence="2 3" key="1">
    <citation type="submission" date="2022-03" db="EMBL/GenBank/DDBJ databases">
        <authorList>
            <person name="Macdonald S."/>
            <person name="Ahmed S."/>
            <person name="Newling K."/>
        </authorList>
    </citation>
    <scope>NUCLEOTIDE SEQUENCE [LARGE SCALE GENOMIC DNA]</scope>
</reference>
<dbReference type="AlphaFoldDB" id="A0ABC8LGX6"/>
<comment type="caution">
    <text evidence="2">The sequence shown here is derived from an EMBL/GenBank/DDBJ whole genome shotgun (WGS) entry which is preliminary data.</text>
</comment>
<feature type="signal peptide" evidence="1">
    <location>
        <begin position="1"/>
        <end position="20"/>
    </location>
</feature>
<dbReference type="Proteomes" id="UP001642260">
    <property type="component" value="Unassembled WGS sequence"/>
</dbReference>
<name>A0ABC8LGX6_ERUVS</name>
<proteinExistence type="predicted"/>
<gene>
    <name evidence="2" type="ORF">ERUC_LOCUS35287</name>
</gene>
<sequence length="67" mass="7770">MCLQALWSFWLACAYHFALRYKKDLQTPILVSLFVGGDTLLPFPYKRDINVISSSCMFISRSCSFIR</sequence>
<evidence type="ECO:0000313" key="2">
    <source>
        <dbReference type="EMBL" id="CAH8382804.1"/>
    </source>
</evidence>